<name>A0A182F854_ANOAL</name>
<organism evidence="1 2">
    <name type="scientific">Anopheles albimanus</name>
    <name type="common">New world malaria mosquito</name>
    <dbReference type="NCBI Taxonomy" id="7167"/>
    <lineage>
        <taxon>Eukaryota</taxon>
        <taxon>Metazoa</taxon>
        <taxon>Ecdysozoa</taxon>
        <taxon>Arthropoda</taxon>
        <taxon>Hexapoda</taxon>
        <taxon>Insecta</taxon>
        <taxon>Pterygota</taxon>
        <taxon>Neoptera</taxon>
        <taxon>Endopterygota</taxon>
        <taxon>Diptera</taxon>
        <taxon>Nematocera</taxon>
        <taxon>Culicoidea</taxon>
        <taxon>Culicidae</taxon>
        <taxon>Anophelinae</taxon>
        <taxon>Anopheles</taxon>
    </lineage>
</organism>
<dbReference type="AlphaFoldDB" id="A0A182F854"/>
<keyword evidence="2" id="KW-1185">Reference proteome</keyword>
<dbReference type="EnsemblMetazoa" id="AALB002678-RA">
    <property type="protein sequence ID" value="AALB002678-PA"/>
    <property type="gene ID" value="AALB002678"/>
</dbReference>
<evidence type="ECO:0000313" key="2">
    <source>
        <dbReference type="Proteomes" id="UP000069272"/>
    </source>
</evidence>
<reference evidence="1 2" key="1">
    <citation type="journal article" date="2017" name="G3 (Bethesda)">
        <title>The Physical Genome Mapping of Anopheles albimanus Corrected Scaffold Misassemblies and Identified Interarm Rearrangements in Genus Anopheles.</title>
        <authorList>
            <person name="Artemov G.N."/>
            <person name="Peery A.N."/>
            <person name="Jiang X."/>
            <person name="Tu Z."/>
            <person name="Stegniy V.N."/>
            <person name="Sharakhova M.V."/>
            <person name="Sharakhov I.V."/>
        </authorList>
    </citation>
    <scope>NUCLEOTIDE SEQUENCE [LARGE SCALE GENOMIC DNA]</scope>
    <source>
        <strain evidence="1 2">ALBI9_A</strain>
    </source>
</reference>
<protein>
    <submittedName>
        <fullName evidence="1">Uncharacterized protein</fullName>
    </submittedName>
</protein>
<reference evidence="1" key="2">
    <citation type="submission" date="2022-08" db="UniProtKB">
        <authorList>
            <consortium name="EnsemblMetazoa"/>
        </authorList>
    </citation>
    <scope>IDENTIFICATION</scope>
    <source>
        <strain evidence="1">STECLA/ALBI9_A</strain>
    </source>
</reference>
<accession>A0A182F854</accession>
<sequence>MSTYLKNKLLRRQSGGMDFPGRQHRSRSLDVEALQRSGIQALMIKAAAQHQQQLAAQNLPRERTPSLISGGAWSRVCG</sequence>
<evidence type="ECO:0000313" key="1">
    <source>
        <dbReference type="EnsemblMetazoa" id="AALB002678-PA"/>
    </source>
</evidence>
<proteinExistence type="predicted"/>
<dbReference type="VEuPathDB" id="VectorBase:AALB017814"/>
<dbReference type="Proteomes" id="UP000069272">
    <property type="component" value="Chromosome 2R"/>
</dbReference>